<dbReference type="RefSeq" id="WP_261954282.1">
    <property type="nucleotide sequence ID" value="NZ_AP026073.1"/>
</dbReference>
<dbReference type="EMBL" id="AP026073">
    <property type="protein sequence ID" value="BDM70556.1"/>
    <property type="molecule type" value="Genomic_DNA"/>
</dbReference>
<organism evidence="1 2">
    <name type="scientific">Streptomyces nigrescens</name>
    <dbReference type="NCBI Taxonomy" id="1920"/>
    <lineage>
        <taxon>Bacteria</taxon>
        <taxon>Bacillati</taxon>
        <taxon>Actinomycetota</taxon>
        <taxon>Actinomycetes</taxon>
        <taxon>Kitasatosporales</taxon>
        <taxon>Streptomycetaceae</taxon>
        <taxon>Streptomyces</taxon>
    </lineage>
</organism>
<dbReference type="Proteomes" id="UP001059597">
    <property type="component" value="Chromosome"/>
</dbReference>
<proteinExistence type="predicted"/>
<evidence type="ECO:0000313" key="2">
    <source>
        <dbReference type="Proteomes" id="UP001059597"/>
    </source>
</evidence>
<keyword evidence="2" id="KW-1185">Reference proteome</keyword>
<evidence type="ECO:0008006" key="3">
    <source>
        <dbReference type="Google" id="ProtNLM"/>
    </source>
</evidence>
<gene>
    <name evidence="1" type="ORF">HEK616_40430</name>
</gene>
<name>A0ABM7ZW25_STRNI</name>
<reference evidence="1" key="1">
    <citation type="submission" date="2022-06" db="EMBL/GenBank/DDBJ databases">
        <title>Complete genome sequence of Streptomyces nigrescens HEK616.</title>
        <authorList>
            <person name="Asamizu S."/>
            <person name="Onaka H."/>
        </authorList>
    </citation>
    <scope>NUCLEOTIDE SEQUENCE</scope>
    <source>
        <strain evidence="1">HEK616</strain>
    </source>
</reference>
<sequence>MSPETMKRTFLRTHRYGMGMQRELKRLHGQARNYRSPQGRELIASNRAYLSLHPEWRQR</sequence>
<protein>
    <recommendedName>
        <fullName evidence="3">Transposase</fullName>
    </recommendedName>
</protein>
<evidence type="ECO:0000313" key="1">
    <source>
        <dbReference type="EMBL" id="BDM70556.1"/>
    </source>
</evidence>
<accession>A0ABM7ZW25</accession>